<dbReference type="InterPro" id="IPR023753">
    <property type="entry name" value="FAD/NAD-binding_dom"/>
</dbReference>
<name>A0A014M3A6_9GAMM</name>
<evidence type="ECO:0000259" key="7">
    <source>
        <dbReference type="Pfam" id="PF07992"/>
    </source>
</evidence>
<reference evidence="8 9" key="1">
    <citation type="submission" date="2014-02" db="EMBL/GenBank/DDBJ databases">
        <title>Draft genome of Erwinia mallotivora strain BT-MARDI, a papaya dieback pathogen.</title>
        <authorList>
            <person name="Redzuan R."/>
            <person name="Abu Bakar N."/>
            <person name="Badrun R."/>
            <person name="Mohd Raih M.F."/>
            <person name="Rozano L."/>
            <person name="Mat Amin N."/>
        </authorList>
    </citation>
    <scope>NUCLEOTIDE SEQUENCE [LARGE SCALE GENOMIC DNA]</scope>
    <source>
        <strain evidence="8 9">BT-MARDI</strain>
    </source>
</reference>
<keyword evidence="2" id="KW-0285">Flavoprotein</keyword>
<dbReference type="GO" id="GO:0070224">
    <property type="term" value="F:sulfide:quinone oxidoreductase activity"/>
    <property type="evidence" value="ECO:0007669"/>
    <property type="project" value="TreeGrafter"/>
</dbReference>
<feature type="domain" description="FAD/NAD(P)-binding" evidence="7">
    <location>
        <begin position="11"/>
        <end position="134"/>
    </location>
</feature>
<keyword evidence="6" id="KW-0560">Oxidoreductase</keyword>
<dbReference type="InterPro" id="IPR036188">
    <property type="entry name" value="FAD/NAD-bd_sf"/>
</dbReference>
<dbReference type="GO" id="GO:0048038">
    <property type="term" value="F:quinone binding"/>
    <property type="evidence" value="ECO:0007669"/>
    <property type="project" value="UniProtKB-KW"/>
</dbReference>
<dbReference type="STRING" id="69222.BG55_06075"/>
<keyword evidence="4" id="KW-0274">FAD</keyword>
<dbReference type="PANTHER" id="PTHR10632:SF2">
    <property type="entry name" value="SULFIDE:QUINONE OXIDOREDUCTASE, MITOCHONDRIAL"/>
    <property type="match status" value="1"/>
</dbReference>
<dbReference type="PANTHER" id="PTHR10632">
    <property type="entry name" value="SULFIDE:QUINONE OXIDOREDUCTASE"/>
    <property type="match status" value="1"/>
</dbReference>
<evidence type="ECO:0000313" key="8">
    <source>
        <dbReference type="EMBL" id="EXU76321.1"/>
    </source>
</evidence>
<organism evidence="8 9">
    <name type="scientific">Erwinia mallotivora</name>
    <dbReference type="NCBI Taxonomy" id="69222"/>
    <lineage>
        <taxon>Bacteria</taxon>
        <taxon>Pseudomonadati</taxon>
        <taxon>Pseudomonadota</taxon>
        <taxon>Gammaproteobacteria</taxon>
        <taxon>Enterobacterales</taxon>
        <taxon>Erwiniaceae</taxon>
        <taxon>Erwinia</taxon>
    </lineage>
</organism>
<gene>
    <name evidence="8" type="ORF">BG55_06075</name>
</gene>
<dbReference type="FunFam" id="3.50.50.60:FF:000034">
    <property type="entry name" value="sulfide:quinone oxidoreductase, mitochondrial"/>
    <property type="match status" value="1"/>
</dbReference>
<evidence type="ECO:0000256" key="1">
    <source>
        <dbReference type="ARBA" id="ARBA00001974"/>
    </source>
</evidence>
<dbReference type="InterPro" id="IPR015904">
    <property type="entry name" value="Sulphide_quinone_reductase"/>
</dbReference>
<evidence type="ECO:0000256" key="6">
    <source>
        <dbReference type="ARBA" id="ARBA00023002"/>
    </source>
</evidence>
<dbReference type="PATRIC" id="fig|69222.5.peg.1256"/>
<dbReference type="AlphaFoldDB" id="A0A014M3A6"/>
<accession>A0A014M3A6</accession>
<evidence type="ECO:0000256" key="4">
    <source>
        <dbReference type="ARBA" id="ARBA00022827"/>
    </source>
</evidence>
<keyword evidence="5" id="KW-0809">Transit peptide</keyword>
<dbReference type="GO" id="GO:0071949">
    <property type="term" value="F:FAD binding"/>
    <property type="evidence" value="ECO:0007669"/>
    <property type="project" value="TreeGrafter"/>
</dbReference>
<evidence type="ECO:0000256" key="3">
    <source>
        <dbReference type="ARBA" id="ARBA00022719"/>
    </source>
</evidence>
<sequence>MNINHENRPPHLVVIGGGSAGISLIASLKKRIKNIAITLIEPAEYHYYQPAWTLVGGGAFDIRKTRREMKSVIPDNVIWLKDKVIRVAAEDKYIETENGKKLDYDYLVVACGLTLRWDKIAGLEETLGRNGVTSNYRYNLASYTWQLVKELRQGNAVFCQPPVPIKCAGAPQKALYLSCDHWRRQGCLEKINVSFCLAGQAIFGVPEFVPPLKRYLAKYRAAVHFQHNLIRVDGERRQATFSLTGEGQQAQEVTLPFDMLHVVPPQSAPDFIAHSGLADAAGWCDVDKYRLQHPRWPEIFAVGDCCGTPNAKTAAAARKQVVVVAENLAALLNHHPLRSQYDGYGSCPLTVEKGKVVLAEFGYENRLLPTFPFLDSSRPGRLAWWLKAWFLPRFYWRGMLRGVEWFARSQPDNKK</sequence>
<dbReference type="GO" id="GO:0070221">
    <property type="term" value="P:sulfide oxidation, using sulfide:quinone oxidoreductase"/>
    <property type="evidence" value="ECO:0007669"/>
    <property type="project" value="TreeGrafter"/>
</dbReference>
<proteinExistence type="predicted"/>
<keyword evidence="9" id="KW-1185">Reference proteome</keyword>
<dbReference type="OrthoDB" id="9781621at2"/>
<dbReference type="Pfam" id="PF07992">
    <property type="entry name" value="Pyr_redox_2"/>
    <property type="match status" value="1"/>
</dbReference>
<dbReference type="SUPFAM" id="SSF51905">
    <property type="entry name" value="FAD/NAD(P)-binding domain"/>
    <property type="match status" value="2"/>
</dbReference>
<dbReference type="Proteomes" id="UP000019918">
    <property type="component" value="Unassembled WGS sequence"/>
</dbReference>
<dbReference type="Gene3D" id="3.50.50.60">
    <property type="entry name" value="FAD/NAD(P)-binding domain"/>
    <property type="match status" value="2"/>
</dbReference>
<keyword evidence="3" id="KW-0874">Quinone</keyword>
<dbReference type="EMBL" id="JFHN01000030">
    <property type="protein sequence ID" value="EXU76321.1"/>
    <property type="molecule type" value="Genomic_DNA"/>
</dbReference>
<evidence type="ECO:0000313" key="9">
    <source>
        <dbReference type="Proteomes" id="UP000019918"/>
    </source>
</evidence>
<protein>
    <submittedName>
        <fullName evidence="8">Pyridine nucleotide-disulfide oxidoreductase</fullName>
    </submittedName>
</protein>
<evidence type="ECO:0000256" key="2">
    <source>
        <dbReference type="ARBA" id="ARBA00022630"/>
    </source>
</evidence>
<comment type="caution">
    <text evidence="8">The sequence shown here is derived from an EMBL/GenBank/DDBJ whole genome shotgun (WGS) entry which is preliminary data.</text>
</comment>
<evidence type="ECO:0000256" key="5">
    <source>
        <dbReference type="ARBA" id="ARBA00022946"/>
    </source>
</evidence>
<comment type="cofactor">
    <cofactor evidence="1">
        <name>FAD</name>
        <dbReference type="ChEBI" id="CHEBI:57692"/>
    </cofactor>
</comment>